<dbReference type="HOGENOM" id="CLU_031753_3_0_1"/>
<dbReference type="EMBL" id="KN847547">
    <property type="protein sequence ID" value="KIW02918.1"/>
    <property type="molecule type" value="Genomic_DNA"/>
</dbReference>
<keyword evidence="3" id="KW-0119">Carbohydrate metabolism</keyword>
<dbReference type="Pfam" id="PF01263">
    <property type="entry name" value="Aldose_epim"/>
    <property type="match status" value="1"/>
</dbReference>
<comment type="similarity">
    <text evidence="1">Belongs to the aldose epimerase family.</text>
</comment>
<dbReference type="CDD" id="cd09019">
    <property type="entry name" value="galactose_mutarotase_like"/>
    <property type="match status" value="1"/>
</dbReference>
<proteinExistence type="inferred from homology"/>
<evidence type="ECO:0000313" key="5">
    <source>
        <dbReference type="Proteomes" id="UP000053259"/>
    </source>
</evidence>
<dbReference type="FunFam" id="2.70.98.10:FF:000015">
    <property type="entry name" value="Aldose 1-epimerase, putative"/>
    <property type="match status" value="1"/>
</dbReference>
<dbReference type="GO" id="GO:0004034">
    <property type="term" value="F:aldose 1-epimerase activity"/>
    <property type="evidence" value="ECO:0007669"/>
    <property type="project" value="TreeGrafter"/>
</dbReference>
<dbReference type="GO" id="GO:0006006">
    <property type="term" value="P:glucose metabolic process"/>
    <property type="evidence" value="ECO:0007669"/>
    <property type="project" value="TreeGrafter"/>
</dbReference>
<dbReference type="PANTHER" id="PTHR10091">
    <property type="entry name" value="ALDOSE-1-EPIMERASE"/>
    <property type="match status" value="1"/>
</dbReference>
<keyword evidence="5" id="KW-1185">Reference proteome</keyword>
<evidence type="ECO:0000256" key="3">
    <source>
        <dbReference type="ARBA" id="ARBA00023277"/>
    </source>
</evidence>
<name>A0A0D2A837_9PEZI</name>
<dbReference type="GO" id="GO:0030246">
    <property type="term" value="F:carbohydrate binding"/>
    <property type="evidence" value="ECO:0007669"/>
    <property type="project" value="InterPro"/>
</dbReference>
<dbReference type="InterPro" id="IPR011013">
    <property type="entry name" value="Gal_mutarotase_sf_dom"/>
</dbReference>
<dbReference type="InterPro" id="IPR014718">
    <property type="entry name" value="GH-type_carb-bd"/>
</dbReference>
<dbReference type="FunCoup" id="A0A0D2A837">
    <property type="interactions" value="732"/>
</dbReference>
<dbReference type="Proteomes" id="UP000053259">
    <property type="component" value="Unassembled WGS sequence"/>
</dbReference>
<dbReference type="InParanoid" id="A0A0D2A837"/>
<evidence type="ECO:0000256" key="1">
    <source>
        <dbReference type="ARBA" id="ARBA00006206"/>
    </source>
</evidence>
<sequence length="336" mass="37379">MPSKAQPEIEFLQLGAILQKFELDGLNIVQGFPTAELYQQHNDPYFGETIGRVANRISGAKINRLNGRSYPLAANNGPNSLHGGLLGWGKRLFNGPTSVERNGKQAVHFGYISPDGEEGFPGTVQVNVFYTTSVQEQDGRQITVLEMEYEAELVGDEDVEETVVAMTNHSYFNLSGSSTIEGTEVTLSCDLHQVVDSTSIPTGVIQPYPGIKAHEKFTLGAEEPDVDHCFIMNADASSIPIDTREQPFNQLGSFYHPVSRVHLEIHSTEPAFQFYTGRYIDVPAVGGLPARGRRSGFCIEPSRYVNAVNEEKWRNMVVLKRGQKYGSRTMYRAWRD</sequence>
<dbReference type="AlphaFoldDB" id="A0A0D2A837"/>
<dbReference type="InterPro" id="IPR008183">
    <property type="entry name" value="Aldose_1/G6P_1-epimerase"/>
</dbReference>
<dbReference type="SUPFAM" id="SSF74650">
    <property type="entry name" value="Galactose mutarotase-like"/>
    <property type="match status" value="1"/>
</dbReference>
<evidence type="ECO:0000313" key="4">
    <source>
        <dbReference type="EMBL" id="KIW02918.1"/>
    </source>
</evidence>
<dbReference type="InterPro" id="IPR047215">
    <property type="entry name" value="Galactose_mutarotase-like"/>
</dbReference>
<dbReference type="VEuPathDB" id="FungiDB:PV09_05964"/>
<dbReference type="STRING" id="253628.A0A0D2A837"/>
<gene>
    <name evidence="4" type="ORF">PV09_05964</name>
</gene>
<dbReference type="PANTHER" id="PTHR10091:SF0">
    <property type="entry name" value="GALACTOSE MUTAROTASE"/>
    <property type="match status" value="1"/>
</dbReference>
<accession>A0A0D2A837</accession>
<reference evidence="4 5" key="1">
    <citation type="submission" date="2015-01" db="EMBL/GenBank/DDBJ databases">
        <title>The Genome Sequence of Ochroconis gallopava CBS43764.</title>
        <authorList>
            <consortium name="The Broad Institute Genomics Platform"/>
            <person name="Cuomo C."/>
            <person name="de Hoog S."/>
            <person name="Gorbushina A."/>
            <person name="Stielow B."/>
            <person name="Teixiera M."/>
            <person name="Abouelleil A."/>
            <person name="Chapman S.B."/>
            <person name="Priest M."/>
            <person name="Young S.K."/>
            <person name="Wortman J."/>
            <person name="Nusbaum C."/>
            <person name="Birren B."/>
        </authorList>
    </citation>
    <scope>NUCLEOTIDE SEQUENCE [LARGE SCALE GENOMIC DNA]</scope>
    <source>
        <strain evidence="4 5">CBS 43764</strain>
    </source>
</reference>
<dbReference type="GeneID" id="27313937"/>
<organism evidence="4 5">
    <name type="scientific">Verruconis gallopava</name>
    <dbReference type="NCBI Taxonomy" id="253628"/>
    <lineage>
        <taxon>Eukaryota</taxon>
        <taxon>Fungi</taxon>
        <taxon>Dikarya</taxon>
        <taxon>Ascomycota</taxon>
        <taxon>Pezizomycotina</taxon>
        <taxon>Dothideomycetes</taxon>
        <taxon>Pleosporomycetidae</taxon>
        <taxon>Venturiales</taxon>
        <taxon>Sympoventuriaceae</taxon>
        <taxon>Verruconis</taxon>
    </lineage>
</organism>
<protein>
    <recommendedName>
        <fullName evidence="6">Aldose 1-epimerase</fullName>
    </recommendedName>
</protein>
<keyword evidence="2" id="KW-0413">Isomerase</keyword>
<evidence type="ECO:0000256" key="2">
    <source>
        <dbReference type="ARBA" id="ARBA00023235"/>
    </source>
</evidence>
<dbReference type="GO" id="GO:0033499">
    <property type="term" value="P:galactose catabolic process via UDP-galactose, Leloir pathway"/>
    <property type="evidence" value="ECO:0007669"/>
    <property type="project" value="TreeGrafter"/>
</dbReference>
<dbReference type="RefSeq" id="XP_016212787.1">
    <property type="nucleotide sequence ID" value="XM_016359538.1"/>
</dbReference>
<dbReference type="OrthoDB" id="274691at2759"/>
<dbReference type="Gene3D" id="2.70.98.10">
    <property type="match status" value="1"/>
</dbReference>
<evidence type="ECO:0008006" key="6">
    <source>
        <dbReference type="Google" id="ProtNLM"/>
    </source>
</evidence>